<dbReference type="EMBL" id="BQNB010013159">
    <property type="protein sequence ID" value="GJT12582.1"/>
    <property type="molecule type" value="Genomic_DNA"/>
</dbReference>
<accession>A0ABQ5BFT9</accession>
<evidence type="ECO:0000313" key="1">
    <source>
        <dbReference type="EMBL" id="GJT12582.1"/>
    </source>
</evidence>
<evidence type="ECO:0000313" key="2">
    <source>
        <dbReference type="Proteomes" id="UP001151760"/>
    </source>
</evidence>
<reference evidence="1" key="1">
    <citation type="journal article" date="2022" name="Int. J. Mol. Sci.">
        <title>Draft Genome of Tanacetum Coccineum: Genomic Comparison of Closely Related Tanacetum-Family Plants.</title>
        <authorList>
            <person name="Yamashiro T."/>
            <person name="Shiraishi A."/>
            <person name="Nakayama K."/>
            <person name="Satake H."/>
        </authorList>
    </citation>
    <scope>NUCLEOTIDE SEQUENCE</scope>
</reference>
<gene>
    <name evidence="1" type="ORF">Tco_0859624</name>
</gene>
<organism evidence="1 2">
    <name type="scientific">Tanacetum coccineum</name>
    <dbReference type="NCBI Taxonomy" id="301880"/>
    <lineage>
        <taxon>Eukaryota</taxon>
        <taxon>Viridiplantae</taxon>
        <taxon>Streptophyta</taxon>
        <taxon>Embryophyta</taxon>
        <taxon>Tracheophyta</taxon>
        <taxon>Spermatophyta</taxon>
        <taxon>Magnoliopsida</taxon>
        <taxon>eudicotyledons</taxon>
        <taxon>Gunneridae</taxon>
        <taxon>Pentapetalae</taxon>
        <taxon>asterids</taxon>
        <taxon>campanulids</taxon>
        <taxon>Asterales</taxon>
        <taxon>Asteraceae</taxon>
        <taxon>Asteroideae</taxon>
        <taxon>Anthemideae</taxon>
        <taxon>Anthemidinae</taxon>
        <taxon>Tanacetum</taxon>
    </lineage>
</organism>
<sequence length="123" mass="14594">MVLHCPTDDEMNRKLNQKLRLCLSILFEDMIEETGSKAWKKVVLHYASAMSFSPWFLRRTDFKKYKIDEMELARRTYGFIESEKRLKTYSLKEGEHVVFGNEGWSNDSSFMKETLFKNAVRIP</sequence>
<dbReference type="Proteomes" id="UP001151760">
    <property type="component" value="Unassembled WGS sequence"/>
</dbReference>
<name>A0ABQ5BFT9_9ASTR</name>
<comment type="caution">
    <text evidence="1">The sequence shown here is derived from an EMBL/GenBank/DDBJ whole genome shotgun (WGS) entry which is preliminary data.</text>
</comment>
<proteinExistence type="predicted"/>
<reference evidence="1" key="2">
    <citation type="submission" date="2022-01" db="EMBL/GenBank/DDBJ databases">
        <authorList>
            <person name="Yamashiro T."/>
            <person name="Shiraishi A."/>
            <person name="Satake H."/>
            <person name="Nakayama K."/>
        </authorList>
    </citation>
    <scope>NUCLEOTIDE SEQUENCE</scope>
</reference>
<protein>
    <submittedName>
        <fullName evidence="1">Uncharacterized protein</fullName>
    </submittedName>
</protein>
<keyword evidence="2" id="KW-1185">Reference proteome</keyword>